<reference evidence="2" key="1">
    <citation type="submission" date="2017-02" db="EMBL/GenBank/DDBJ databases">
        <authorList>
            <person name="Varghese N."/>
            <person name="Submissions S."/>
        </authorList>
    </citation>
    <scope>NUCLEOTIDE SEQUENCE [LARGE SCALE GENOMIC DNA]</scope>
    <source>
        <strain evidence="2">DSM 24967</strain>
    </source>
</reference>
<dbReference type="AlphaFoldDB" id="A0A1T5BIW0"/>
<evidence type="ECO:0000313" key="1">
    <source>
        <dbReference type="EMBL" id="SKB47007.1"/>
    </source>
</evidence>
<gene>
    <name evidence="1" type="ORF">SAMN05660349_01309</name>
</gene>
<dbReference type="RefSeq" id="WP_079682921.1">
    <property type="nucleotide sequence ID" value="NZ_FUYQ01000007.1"/>
</dbReference>
<sequence length="71" mass="8195">MRKLNCPQCNIPNFYIMNDAGERRLVYVMEDLSICPKNEGESLDGFNLDKIYCLGCSWSGSPARLKQTKRY</sequence>
<proteinExistence type="predicted"/>
<keyword evidence="2" id="KW-1185">Reference proteome</keyword>
<protein>
    <submittedName>
        <fullName evidence="1">Uncharacterized protein</fullName>
    </submittedName>
</protein>
<dbReference type="Proteomes" id="UP000190852">
    <property type="component" value="Unassembled WGS sequence"/>
</dbReference>
<dbReference type="EMBL" id="FUYQ01000007">
    <property type="protein sequence ID" value="SKB47007.1"/>
    <property type="molecule type" value="Genomic_DNA"/>
</dbReference>
<name>A0A1T5BIW0_9BACT</name>
<evidence type="ECO:0000313" key="2">
    <source>
        <dbReference type="Proteomes" id="UP000190852"/>
    </source>
</evidence>
<accession>A0A1T5BIW0</accession>
<organism evidence="1 2">
    <name type="scientific">Parabacteroides chartae</name>
    <dbReference type="NCBI Taxonomy" id="1037355"/>
    <lineage>
        <taxon>Bacteria</taxon>
        <taxon>Pseudomonadati</taxon>
        <taxon>Bacteroidota</taxon>
        <taxon>Bacteroidia</taxon>
        <taxon>Bacteroidales</taxon>
        <taxon>Tannerellaceae</taxon>
        <taxon>Parabacteroides</taxon>
    </lineage>
</organism>